<dbReference type="InterPro" id="IPR042095">
    <property type="entry name" value="SUMF_sf"/>
</dbReference>
<name>A0A2T1LU21_9CHRO</name>
<dbReference type="PANTHER" id="PTHR23150:SF19">
    <property type="entry name" value="FORMYLGLYCINE-GENERATING ENZYME"/>
    <property type="match status" value="1"/>
</dbReference>
<dbReference type="InterPro" id="IPR009003">
    <property type="entry name" value="Peptidase_S1_PA"/>
</dbReference>
<dbReference type="SUPFAM" id="SSF53167">
    <property type="entry name" value="Purine and uridine phosphorylases"/>
    <property type="match status" value="1"/>
</dbReference>
<dbReference type="InterPro" id="IPR016187">
    <property type="entry name" value="CTDL_fold"/>
</dbReference>
<dbReference type="InterPro" id="IPR000845">
    <property type="entry name" value="Nucleoside_phosphorylase_d"/>
</dbReference>
<dbReference type="InterPro" id="IPR051043">
    <property type="entry name" value="Sulfatase_Mod_Factor_Kinase"/>
</dbReference>
<accession>A0A2T1LU21</accession>
<dbReference type="AlphaFoldDB" id="A0A2T1LU21"/>
<dbReference type="Pfam" id="PF13365">
    <property type="entry name" value="Trypsin_2"/>
    <property type="match status" value="1"/>
</dbReference>
<dbReference type="OrthoDB" id="9768004at2"/>
<dbReference type="PANTHER" id="PTHR23150">
    <property type="entry name" value="SULFATASE MODIFYING FACTOR 1, 2"/>
    <property type="match status" value="1"/>
</dbReference>
<dbReference type="GO" id="GO:0009116">
    <property type="term" value="P:nucleoside metabolic process"/>
    <property type="evidence" value="ECO:0007669"/>
    <property type="project" value="InterPro"/>
</dbReference>
<gene>
    <name evidence="3" type="ORF">C7H19_18220</name>
</gene>
<dbReference type="Pfam" id="PF01048">
    <property type="entry name" value="PNP_UDP_1"/>
    <property type="match status" value="1"/>
</dbReference>
<dbReference type="SUPFAM" id="SSF50494">
    <property type="entry name" value="Trypsin-like serine proteases"/>
    <property type="match status" value="1"/>
</dbReference>
<dbReference type="SUPFAM" id="SSF56436">
    <property type="entry name" value="C-type lectin-like"/>
    <property type="match status" value="1"/>
</dbReference>
<reference evidence="3 4" key="1">
    <citation type="submission" date="2018-03" db="EMBL/GenBank/DDBJ databases">
        <title>The ancient ancestry and fast evolution of plastids.</title>
        <authorList>
            <person name="Moore K.R."/>
            <person name="Magnabosco C."/>
            <person name="Momper L."/>
            <person name="Gold D.A."/>
            <person name="Bosak T."/>
            <person name="Fournier G.P."/>
        </authorList>
    </citation>
    <scope>NUCLEOTIDE SEQUENCE [LARGE SCALE GENOMIC DNA]</scope>
    <source>
        <strain evidence="3 4">CCALA 016</strain>
    </source>
</reference>
<evidence type="ECO:0000259" key="1">
    <source>
        <dbReference type="Pfam" id="PF01048"/>
    </source>
</evidence>
<evidence type="ECO:0008006" key="5">
    <source>
        <dbReference type="Google" id="ProtNLM"/>
    </source>
</evidence>
<feature type="domain" description="Sulfatase-modifying factor enzyme-like" evidence="2">
    <location>
        <begin position="225"/>
        <end position="473"/>
    </location>
</feature>
<dbReference type="EMBL" id="PXOH01000024">
    <property type="protein sequence ID" value="PSF34942.1"/>
    <property type="molecule type" value="Genomic_DNA"/>
</dbReference>
<feature type="domain" description="Nucleoside phosphorylase" evidence="1">
    <location>
        <begin position="577"/>
        <end position="841"/>
    </location>
</feature>
<evidence type="ECO:0000313" key="3">
    <source>
        <dbReference type="EMBL" id="PSF34942.1"/>
    </source>
</evidence>
<evidence type="ECO:0000259" key="2">
    <source>
        <dbReference type="Pfam" id="PF03781"/>
    </source>
</evidence>
<dbReference type="InterPro" id="IPR043504">
    <property type="entry name" value="Peptidase_S1_PA_chymotrypsin"/>
</dbReference>
<comment type="caution">
    <text evidence="3">The sequence shown here is derived from an EMBL/GenBank/DDBJ whole genome shotgun (WGS) entry which is preliminary data.</text>
</comment>
<evidence type="ECO:0000313" key="4">
    <source>
        <dbReference type="Proteomes" id="UP000239001"/>
    </source>
</evidence>
<dbReference type="GO" id="GO:0120147">
    <property type="term" value="F:formylglycine-generating oxidase activity"/>
    <property type="evidence" value="ECO:0007669"/>
    <property type="project" value="TreeGrafter"/>
</dbReference>
<sequence length="942" mass="106443">MKEDLAELLKSCTLKLSIPNKAGWGTGFLIAPDRILTCAHVVKTAGFEAIKVSWQNKEDFPTATIERFIESSDLALLRLNSPLKNLPCVYLDKEVNPNDDLYTFGYPDEFPNGAPVTFSYEGLTGDSPPLMKFKLGQARPGLSGSPLLNMRTGKVCGMAKFTLDRGTNLGGGGVPMTSIYAEFRELEGWQKNFHENDQTWSNYLKNLSNSLTSYNADLGEGVFLEMVPIPYGTFMMGTPKEEIERLCQVYKRDHFRNEGPQRQVSVSSFYMGKYPVTQEQWRAIARLKHFTRPLKEDPSKFKGHKRPVENVSWKDAIEFCKRLSKLTGKKFRLPSEAEWEYACRAGTETPFHFGETISTKEANYNGNYNGTTDVDYFDKVISSNKNGFGLYDLHGNVWEWCQDPWHGDYQGAPTDGRVWDREGEENYPYHVMRGGAWNHELWLSRSATRNLDCYKDAKDHIIDRGSDMGFRVVCELFEEKQNMNTLTPQMFKDSGFSEVLGAITKRLDEDTELPSPDEVKGTNIGNYAPNAQGSNIISSQNISGNTFIGTQNNYNQLSEQKSETKAKVMLEAISEFDIGIIVALREEFRELFSQLPSPQAIKDEETGVTDYLFKWEKTVIYHCAATFVGDMGLEKAALATERFIKRRQPKTVVMLGIAGGMSRDVKLGDVVVVTTANNYLDRGKAVTGGEETFTFEMGGDTYRCSDDLARAVQDMEFAHSQLYREWQEEARKRKEAQLPSELPQKEWLRDKPEFVHGAIASGSVVGATQPFIDWLKKNNRNYLAIEMEGAGMLSAVYSHADPKKTLILRGISDFADERKQELDQIRKGGIRRYAMNNAITLMWKLLEAQILPKNEMPNSEKTQQSSSSNQVKPNELLDTLRRLIPAQFNELSFRLNVPNEYLPHQNTPQIERATALLTWASAPGGIGLTRVKEVVNDFLGNP</sequence>
<dbReference type="Gene3D" id="3.90.1580.10">
    <property type="entry name" value="paralog of FGE (formylglycine-generating enzyme)"/>
    <property type="match status" value="1"/>
</dbReference>
<dbReference type="InterPro" id="IPR035994">
    <property type="entry name" value="Nucleoside_phosphorylase_sf"/>
</dbReference>
<organism evidence="3 4">
    <name type="scientific">Aphanothece hegewaldii CCALA 016</name>
    <dbReference type="NCBI Taxonomy" id="2107694"/>
    <lineage>
        <taxon>Bacteria</taxon>
        <taxon>Bacillati</taxon>
        <taxon>Cyanobacteriota</taxon>
        <taxon>Cyanophyceae</taxon>
        <taxon>Oscillatoriophycideae</taxon>
        <taxon>Chroococcales</taxon>
        <taxon>Aphanothecaceae</taxon>
        <taxon>Aphanothece</taxon>
    </lineage>
</organism>
<reference evidence="3 4" key="2">
    <citation type="submission" date="2018-03" db="EMBL/GenBank/DDBJ databases">
        <authorList>
            <person name="Keele B.F."/>
        </authorList>
    </citation>
    <scope>NUCLEOTIDE SEQUENCE [LARGE SCALE GENOMIC DNA]</scope>
    <source>
        <strain evidence="3 4">CCALA 016</strain>
    </source>
</reference>
<proteinExistence type="predicted"/>
<dbReference type="Proteomes" id="UP000239001">
    <property type="component" value="Unassembled WGS sequence"/>
</dbReference>
<protein>
    <recommendedName>
        <fullName evidence="5">Sulfatase-modifying factor enzyme domain-containing protein</fullName>
    </recommendedName>
</protein>
<dbReference type="Gene3D" id="3.40.50.1580">
    <property type="entry name" value="Nucleoside phosphorylase domain"/>
    <property type="match status" value="1"/>
</dbReference>
<keyword evidence="4" id="KW-1185">Reference proteome</keyword>
<dbReference type="InterPro" id="IPR005532">
    <property type="entry name" value="SUMF_dom"/>
</dbReference>
<dbReference type="Pfam" id="PF03781">
    <property type="entry name" value="FGE-sulfatase"/>
    <property type="match status" value="1"/>
</dbReference>
<dbReference type="Gene3D" id="2.40.10.10">
    <property type="entry name" value="Trypsin-like serine proteases"/>
    <property type="match status" value="2"/>
</dbReference>
<dbReference type="RefSeq" id="WP_106458350.1">
    <property type="nucleotide sequence ID" value="NZ_PXOH01000024.1"/>
</dbReference>